<dbReference type="OrthoDB" id="8300194at2759"/>
<dbReference type="SUPFAM" id="SSF56112">
    <property type="entry name" value="Protein kinase-like (PK-like)"/>
    <property type="match status" value="1"/>
</dbReference>
<dbReference type="PANTHER" id="PTHR21310">
    <property type="entry name" value="AMINOGLYCOSIDE PHOSPHOTRANSFERASE-RELATED-RELATED"/>
    <property type="match status" value="1"/>
</dbReference>
<evidence type="ECO:0000313" key="2">
    <source>
        <dbReference type="EMBL" id="GAD92240.1"/>
    </source>
</evidence>
<gene>
    <name evidence="2" type="ORF">PVAR5_0830</name>
</gene>
<dbReference type="eggNOG" id="ENOG502SN8S">
    <property type="taxonomic scope" value="Eukaryota"/>
</dbReference>
<reference evidence="3" key="1">
    <citation type="journal article" date="2014" name="Genome Announc.">
        <title>Draft genome sequence of the formaldehyde-resistant fungus Byssochlamys spectabilis No. 5 (anamorph Paecilomyces variotii No. 5) (NBRC109023).</title>
        <authorList>
            <person name="Oka T."/>
            <person name="Ekino K."/>
            <person name="Fukuda K."/>
            <person name="Nomura Y."/>
        </authorList>
    </citation>
    <scope>NUCLEOTIDE SEQUENCE [LARGE SCALE GENOMIC DNA]</scope>
    <source>
        <strain evidence="3">No. 5 / NBRC 109023</strain>
    </source>
</reference>
<dbReference type="InterPro" id="IPR002575">
    <property type="entry name" value="Aminoglycoside_PTrfase"/>
</dbReference>
<evidence type="ECO:0000313" key="3">
    <source>
        <dbReference type="Proteomes" id="UP000018001"/>
    </source>
</evidence>
<dbReference type="Gene3D" id="3.90.1200.10">
    <property type="match status" value="1"/>
</dbReference>
<dbReference type="AlphaFoldDB" id="V5HS54"/>
<protein>
    <recommendedName>
        <fullName evidence="1">Aminoglycoside phosphotransferase domain-containing protein</fullName>
    </recommendedName>
</protein>
<dbReference type="InParanoid" id="V5HS54"/>
<evidence type="ECO:0000259" key="1">
    <source>
        <dbReference type="Pfam" id="PF01636"/>
    </source>
</evidence>
<keyword evidence="3" id="KW-1185">Reference proteome</keyword>
<dbReference type="Pfam" id="PF01636">
    <property type="entry name" value="APH"/>
    <property type="match status" value="1"/>
</dbReference>
<sequence length="216" mass="25501">MNFFGNRVIKAQNPDGQYVAIKFKPKCVFKLSEADMMDYANRCGILTPRVWECRFYGIDEIAMITDYVPGKFLGDVWGSLNDSERVSIKEQLKDQIRRFRECTQEYVGRINNKPARNPYQGIRREYIGPFATEKEFDDWCLDRIPSFKRWYWEWRLSRLRPDNLRFVLTHGDLFPRNIMVENAKVTGILDWENSGFSPEYVETAVAVGIYDYGDEE</sequence>
<dbReference type="InterPro" id="IPR051678">
    <property type="entry name" value="AGP_Transferase"/>
</dbReference>
<accession>V5HS54</accession>
<feature type="domain" description="Aminoglycoside phosphotransferase" evidence="1">
    <location>
        <begin position="6"/>
        <end position="207"/>
    </location>
</feature>
<dbReference type="HOGENOM" id="CLU_021768_5_0_1"/>
<comment type="caution">
    <text evidence="2">The sequence shown here is derived from an EMBL/GenBank/DDBJ whole genome shotgun (WGS) entry which is preliminary data.</text>
</comment>
<organism evidence="2 3">
    <name type="scientific">Byssochlamys spectabilis (strain No. 5 / NBRC 109023)</name>
    <name type="common">Paecilomyces variotii</name>
    <dbReference type="NCBI Taxonomy" id="1356009"/>
    <lineage>
        <taxon>Eukaryota</taxon>
        <taxon>Fungi</taxon>
        <taxon>Dikarya</taxon>
        <taxon>Ascomycota</taxon>
        <taxon>Pezizomycotina</taxon>
        <taxon>Eurotiomycetes</taxon>
        <taxon>Eurotiomycetidae</taxon>
        <taxon>Eurotiales</taxon>
        <taxon>Thermoascaceae</taxon>
        <taxon>Paecilomyces</taxon>
    </lineage>
</organism>
<dbReference type="Proteomes" id="UP000018001">
    <property type="component" value="Unassembled WGS sequence"/>
</dbReference>
<dbReference type="PANTHER" id="PTHR21310:SF15">
    <property type="entry name" value="AMINOGLYCOSIDE PHOSPHOTRANSFERASE DOMAIN-CONTAINING PROTEIN"/>
    <property type="match status" value="1"/>
</dbReference>
<name>V5HS54_BYSSN</name>
<proteinExistence type="predicted"/>
<dbReference type="InterPro" id="IPR011009">
    <property type="entry name" value="Kinase-like_dom_sf"/>
</dbReference>
<dbReference type="EMBL" id="BAUL01000020">
    <property type="protein sequence ID" value="GAD92240.1"/>
    <property type="molecule type" value="Genomic_DNA"/>
</dbReference>